<proteinExistence type="predicted"/>
<dbReference type="CDD" id="cd00093">
    <property type="entry name" value="HTH_XRE"/>
    <property type="match status" value="1"/>
</dbReference>
<dbReference type="InterPro" id="IPR001387">
    <property type="entry name" value="Cro/C1-type_HTH"/>
</dbReference>
<keyword evidence="3" id="KW-1185">Reference proteome</keyword>
<dbReference type="GO" id="GO:0003677">
    <property type="term" value="F:DNA binding"/>
    <property type="evidence" value="ECO:0007669"/>
    <property type="project" value="InterPro"/>
</dbReference>
<evidence type="ECO:0000313" key="2">
    <source>
        <dbReference type="EMBL" id="RDU67806.1"/>
    </source>
</evidence>
<feature type="domain" description="HTH cro/C1-type" evidence="1">
    <location>
        <begin position="7"/>
        <end position="34"/>
    </location>
</feature>
<sequence length="69" mass="8202">MDKRTFKTLLARANLSKKEFAQMVGISPQSVNNWGCSKEFPYWVQSYLQNYIEVLEYRALKERLKEVII</sequence>
<evidence type="ECO:0000313" key="3">
    <source>
        <dbReference type="Proteomes" id="UP000256514"/>
    </source>
</evidence>
<dbReference type="SUPFAM" id="SSF47413">
    <property type="entry name" value="lambda repressor-like DNA-binding domains"/>
    <property type="match status" value="1"/>
</dbReference>
<comment type="caution">
    <text evidence="2">The sequence shown here is derived from an EMBL/GenBank/DDBJ whole genome shotgun (WGS) entry which is preliminary data.</text>
</comment>
<accession>A0A3D8IS86</accession>
<name>A0A3D8IS86_9HELI</name>
<dbReference type="AlphaFoldDB" id="A0A3D8IS86"/>
<dbReference type="Proteomes" id="UP000256514">
    <property type="component" value="Unassembled WGS sequence"/>
</dbReference>
<dbReference type="EMBL" id="NXLT01000002">
    <property type="protein sequence ID" value="RDU67806.1"/>
    <property type="molecule type" value="Genomic_DNA"/>
</dbReference>
<reference evidence="2 3" key="1">
    <citation type="submission" date="2018-04" db="EMBL/GenBank/DDBJ databases">
        <title>Novel Campyloabacter and Helicobacter Species and Strains.</title>
        <authorList>
            <person name="Mannion A.J."/>
            <person name="Shen Z."/>
            <person name="Fox J.G."/>
        </authorList>
    </citation>
    <scope>NUCLEOTIDE SEQUENCE [LARGE SCALE GENOMIC DNA]</scope>
    <source>
        <strain evidence="2 3">MIT 12-6600</strain>
    </source>
</reference>
<organism evidence="2 3">
    <name type="scientific">Helicobacter equorum</name>
    <dbReference type="NCBI Taxonomy" id="361872"/>
    <lineage>
        <taxon>Bacteria</taxon>
        <taxon>Pseudomonadati</taxon>
        <taxon>Campylobacterota</taxon>
        <taxon>Epsilonproteobacteria</taxon>
        <taxon>Campylobacterales</taxon>
        <taxon>Helicobacteraceae</taxon>
        <taxon>Helicobacter</taxon>
    </lineage>
</organism>
<dbReference type="OrthoDB" id="5325244at2"/>
<dbReference type="Gene3D" id="1.10.260.40">
    <property type="entry name" value="lambda repressor-like DNA-binding domains"/>
    <property type="match status" value="1"/>
</dbReference>
<dbReference type="InterPro" id="IPR010982">
    <property type="entry name" value="Lambda_DNA-bd_dom_sf"/>
</dbReference>
<dbReference type="Pfam" id="PF01381">
    <property type="entry name" value="HTH_3"/>
    <property type="match status" value="1"/>
</dbReference>
<protein>
    <submittedName>
        <fullName evidence="2">XRE family transcriptional regulator</fullName>
    </submittedName>
</protein>
<evidence type="ECO:0000259" key="1">
    <source>
        <dbReference type="Pfam" id="PF01381"/>
    </source>
</evidence>
<gene>
    <name evidence="2" type="ORF">CQA54_02430</name>
</gene>